<evidence type="ECO:0000256" key="4">
    <source>
        <dbReference type="ARBA" id="ARBA00023125"/>
    </source>
</evidence>
<evidence type="ECO:0000256" key="1">
    <source>
        <dbReference type="ARBA" id="ARBA00004453"/>
    </source>
</evidence>
<evidence type="ECO:0000313" key="8">
    <source>
        <dbReference type="Proteomes" id="UP000183208"/>
    </source>
</evidence>
<keyword evidence="3" id="KW-0963">Cytoplasm</keyword>
<accession>A0A1M6UEH2</accession>
<dbReference type="InterPro" id="IPR037150">
    <property type="entry name" value="H-NS_C_dom_sf"/>
</dbReference>
<feature type="region of interest" description="Disordered" evidence="5">
    <location>
        <begin position="55"/>
        <end position="86"/>
    </location>
</feature>
<organism evidence="7 8">
    <name type="scientific">Bradyrhizobium lablabi</name>
    <dbReference type="NCBI Taxonomy" id="722472"/>
    <lineage>
        <taxon>Bacteria</taxon>
        <taxon>Pseudomonadati</taxon>
        <taxon>Pseudomonadota</taxon>
        <taxon>Alphaproteobacteria</taxon>
        <taxon>Hyphomicrobiales</taxon>
        <taxon>Nitrobacteraceae</taxon>
        <taxon>Bradyrhizobium</taxon>
    </lineage>
</organism>
<keyword evidence="4 7" id="KW-0238">DNA-binding</keyword>
<comment type="similarity">
    <text evidence="2">Belongs to the histone-like protein H-NS family.</text>
</comment>
<dbReference type="PANTHER" id="PTHR38097:SF2">
    <property type="entry name" value="DNA-BINDING PROTEIN STPA"/>
    <property type="match status" value="1"/>
</dbReference>
<dbReference type="GO" id="GO:0005829">
    <property type="term" value="C:cytosol"/>
    <property type="evidence" value="ECO:0007669"/>
    <property type="project" value="TreeGrafter"/>
</dbReference>
<dbReference type="EMBL" id="FNTI01000001">
    <property type="protein sequence ID" value="SEC45341.1"/>
    <property type="molecule type" value="Genomic_DNA"/>
</dbReference>
<reference evidence="7 8" key="1">
    <citation type="submission" date="2016-10" db="EMBL/GenBank/DDBJ databases">
        <authorList>
            <person name="de Groot N.N."/>
        </authorList>
    </citation>
    <scope>NUCLEOTIDE SEQUENCE [LARGE SCALE GENOMIC DNA]</scope>
    <source>
        <strain evidence="7 8">GAS522</strain>
    </source>
</reference>
<dbReference type="GO" id="GO:0000976">
    <property type="term" value="F:transcription cis-regulatory region binding"/>
    <property type="evidence" value="ECO:0007669"/>
    <property type="project" value="TreeGrafter"/>
</dbReference>
<evidence type="ECO:0000256" key="5">
    <source>
        <dbReference type="SAM" id="MobiDB-lite"/>
    </source>
</evidence>
<comment type="subcellular location">
    <subcellularLocation>
        <location evidence="1">Cytoplasm</location>
        <location evidence="1">Nucleoid</location>
    </subcellularLocation>
</comment>
<dbReference type="InterPro" id="IPR027444">
    <property type="entry name" value="H-NS_C_dom"/>
</dbReference>
<name>A0A1M6UEH2_9BRAD</name>
<dbReference type="GO" id="GO:0003681">
    <property type="term" value="F:bent DNA binding"/>
    <property type="evidence" value="ECO:0007669"/>
    <property type="project" value="TreeGrafter"/>
</dbReference>
<dbReference type="GO" id="GO:0032993">
    <property type="term" value="C:protein-DNA complex"/>
    <property type="evidence" value="ECO:0007669"/>
    <property type="project" value="TreeGrafter"/>
</dbReference>
<evidence type="ECO:0000259" key="6">
    <source>
        <dbReference type="SMART" id="SM00528"/>
    </source>
</evidence>
<dbReference type="GO" id="GO:0003680">
    <property type="term" value="F:minor groove of adenine-thymine-rich DNA binding"/>
    <property type="evidence" value="ECO:0007669"/>
    <property type="project" value="TreeGrafter"/>
</dbReference>
<feature type="domain" description="DNA-binding protein H-NS-like C-terminal" evidence="6">
    <location>
        <begin position="55"/>
        <end position="103"/>
    </location>
</feature>
<dbReference type="AlphaFoldDB" id="A0A1M6UEH2"/>
<dbReference type="GO" id="GO:0009295">
    <property type="term" value="C:nucleoid"/>
    <property type="evidence" value="ECO:0007669"/>
    <property type="project" value="UniProtKB-SubCell"/>
</dbReference>
<dbReference type="GO" id="GO:0001217">
    <property type="term" value="F:DNA-binding transcription repressor activity"/>
    <property type="evidence" value="ECO:0007669"/>
    <property type="project" value="TreeGrafter"/>
</dbReference>
<evidence type="ECO:0000313" key="7">
    <source>
        <dbReference type="EMBL" id="SEC45341.1"/>
    </source>
</evidence>
<dbReference type="SMART" id="SM00528">
    <property type="entry name" value="HNS"/>
    <property type="match status" value="1"/>
</dbReference>
<evidence type="ECO:0000256" key="3">
    <source>
        <dbReference type="ARBA" id="ARBA00022490"/>
    </source>
</evidence>
<dbReference type="Gene3D" id="4.10.430.10">
    <property type="entry name" value="Histone-like protein H-NS, C-terminal domain"/>
    <property type="match status" value="1"/>
</dbReference>
<dbReference type="SUPFAM" id="SSF81273">
    <property type="entry name" value="H-NS histone-like proteins"/>
    <property type="match status" value="1"/>
</dbReference>
<sequence>MNMKLTNFELMSIDELWALHLEIDAVLTRKIPAKTNQLDQRLRLLESGASEAKIGRKRRPYPRVLPKYRNPDKPSETWAGRGKQPRWVTAQLRSGKTLEDFQIRPKRLIGKSRMRSHRKLKPALMAA</sequence>
<dbReference type="PANTHER" id="PTHR38097">
    <property type="match status" value="1"/>
</dbReference>
<gene>
    <name evidence="7" type="ORF">SAMN05444171_1449</name>
</gene>
<dbReference type="Pfam" id="PF00816">
    <property type="entry name" value="Histone_HNS"/>
    <property type="match status" value="1"/>
</dbReference>
<dbReference type="Proteomes" id="UP000183208">
    <property type="component" value="Unassembled WGS sequence"/>
</dbReference>
<proteinExistence type="inferred from homology"/>
<evidence type="ECO:0000256" key="2">
    <source>
        <dbReference type="ARBA" id="ARBA00010610"/>
    </source>
</evidence>
<protein>
    <submittedName>
        <fullName evidence="7">DNA-binding protein H-NS</fullName>
    </submittedName>
</protein>